<gene>
    <name evidence="1" type="ORF">NQ176_g9880</name>
</gene>
<protein>
    <submittedName>
        <fullName evidence="1">Uncharacterized protein</fullName>
    </submittedName>
</protein>
<proteinExistence type="predicted"/>
<sequence>MAVETNLEAKPPDEAFGHLRSAKSSLRLNQIEKIRANGVGDLVPLPQLVVCGDQSAGKSSVLEGITRIPFPRQEGLCTRFPTEIILRNTTAKSTTITASIRPHASRPEKAQEPLLAYRKVVQDMAQLPSITQEVSKLMNIRGYTEESDSISFAPDALRIEISGPIGLHLSVVDLPGLISVANEEQSEEDVDAVYEMVNTYLQSSRTIILAVLQASNDMANQAIIKLARKHDPEGQRTVGIITKADLINEGAESRIALVARNEDTIKLKLGFFLLKNPSPVELEAGISVETRSRRELQFFASPAWKRQSLDMDRVGADKLRTFLQDLLDKHIERELPKVLCEIENTLNAKEEELKALGSARPTVGDIRAFITGKSMEFSQLLNAALNGNYDGINPLFLSHDNCRLRARIQQLNTKFAQQMRLNGKKRKTDPASPSSNSEDDSTDETAQLIVSKAEMMQWVKEVYIRTRGRELPGNSNSALLSELFYEQSQRWYSIGNGHIESILAVVSQWVKDMASSLIAEDHLQCEIRRILMASLETAKQLALEELDKLICDERRSPLTYNHYYTDNVQKARLDGQRAAVRTAIAQVTNEDHHGKLHISNLAEDIERFITATQSKL</sequence>
<accession>A0ACC1MJN2</accession>
<reference evidence="1" key="1">
    <citation type="submission" date="2022-08" db="EMBL/GenBank/DDBJ databases">
        <title>Genome Sequence of Lecanicillium fungicola.</title>
        <authorList>
            <person name="Buettner E."/>
        </authorList>
    </citation>
    <scope>NUCLEOTIDE SEQUENCE</scope>
    <source>
        <strain evidence="1">Babe33</strain>
    </source>
</reference>
<dbReference type="EMBL" id="JANJQO010002436">
    <property type="protein sequence ID" value="KAJ2967000.1"/>
    <property type="molecule type" value="Genomic_DNA"/>
</dbReference>
<name>A0ACC1MJN2_9HYPO</name>
<evidence type="ECO:0000313" key="1">
    <source>
        <dbReference type="EMBL" id="KAJ2967000.1"/>
    </source>
</evidence>
<keyword evidence="2" id="KW-1185">Reference proteome</keyword>
<dbReference type="Proteomes" id="UP001143910">
    <property type="component" value="Unassembled WGS sequence"/>
</dbReference>
<organism evidence="1 2">
    <name type="scientific">Zarea fungicola</name>
    <dbReference type="NCBI Taxonomy" id="93591"/>
    <lineage>
        <taxon>Eukaryota</taxon>
        <taxon>Fungi</taxon>
        <taxon>Dikarya</taxon>
        <taxon>Ascomycota</taxon>
        <taxon>Pezizomycotina</taxon>
        <taxon>Sordariomycetes</taxon>
        <taxon>Hypocreomycetidae</taxon>
        <taxon>Hypocreales</taxon>
        <taxon>Cordycipitaceae</taxon>
        <taxon>Zarea</taxon>
    </lineage>
</organism>
<comment type="caution">
    <text evidence="1">The sequence shown here is derived from an EMBL/GenBank/DDBJ whole genome shotgun (WGS) entry which is preliminary data.</text>
</comment>
<evidence type="ECO:0000313" key="2">
    <source>
        <dbReference type="Proteomes" id="UP001143910"/>
    </source>
</evidence>